<feature type="compositionally biased region" description="Basic residues" evidence="1">
    <location>
        <begin position="67"/>
        <end position="78"/>
    </location>
</feature>
<dbReference type="Proteomes" id="UP000887566">
    <property type="component" value="Unplaced"/>
</dbReference>
<evidence type="ECO:0000313" key="4">
    <source>
        <dbReference type="WBParaSite" id="PSAMB.scaffold7739size7188.g30476.t1"/>
    </source>
</evidence>
<protein>
    <submittedName>
        <fullName evidence="4">Uncharacterized protein</fullName>
    </submittedName>
</protein>
<evidence type="ECO:0000256" key="1">
    <source>
        <dbReference type="SAM" id="MobiDB-lite"/>
    </source>
</evidence>
<feature type="chain" id="PRO_5037805543" evidence="2">
    <location>
        <begin position="26"/>
        <end position="106"/>
    </location>
</feature>
<evidence type="ECO:0000256" key="2">
    <source>
        <dbReference type="SAM" id="SignalP"/>
    </source>
</evidence>
<keyword evidence="2" id="KW-0732">Signal</keyword>
<name>A0A914XDJ7_9BILA</name>
<feature type="region of interest" description="Disordered" evidence="1">
    <location>
        <begin position="67"/>
        <end position="89"/>
    </location>
</feature>
<sequence length="106" mass="11992">MASSTGLLLVLLILFAQMTAHNCHAAPLSLSYNYKTAELATVVAELIVSMPLFASQQRQQDRFTAHTKNRRRMRHHRSERTDVSQGQLGSSLYDHLRKQMTAPSRP</sequence>
<proteinExistence type="predicted"/>
<accession>A0A914XDJ7</accession>
<dbReference type="WBParaSite" id="PSAMB.scaffold7739size7188.g30476.t1">
    <property type="protein sequence ID" value="PSAMB.scaffold7739size7188.g30476.t1"/>
    <property type="gene ID" value="PSAMB.scaffold7739size7188.g30476"/>
</dbReference>
<organism evidence="3 4">
    <name type="scientific">Plectus sambesii</name>
    <dbReference type="NCBI Taxonomy" id="2011161"/>
    <lineage>
        <taxon>Eukaryota</taxon>
        <taxon>Metazoa</taxon>
        <taxon>Ecdysozoa</taxon>
        <taxon>Nematoda</taxon>
        <taxon>Chromadorea</taxon>
        <taxon>Plectida</taxon>
        <taxon>Plectina</taxon>
        <taxon>Plectoidea</taxon>
        <taxon>Plectidae</taxon>
        <taxon>Plectus</taxon>
    </lineage>
</organism>
<dbReference type="AlphaFoldDB" id="A0A914XDJ7"/>
<keyword evidence="3" id="KW-1185">Reference proteome</keyword>
<feature type="signal peptide" evidence="2">
    <location>
        <begin position="1"/>
        <end position="25"/>
    </location>
</feature>
<reference evidence="4" key="1">
    <citation type="submission" date="2022-11" db="UniProtKB">
        <authorList>
            <consortium name="WormBaseParasite"/>
        </authorList>
    </citation>
    <scope>IDENTIFICATION</scope>
</reference>
<evidence type="ECO:0000313" key="3">
    <source>
        <dbReference type="Proteomes" id="UP000887566"/>
    </source>
</evidence>